<evidence type="ECO:0000256" key="1">
    <source>
        <dbReference type="ARBA" id="ARBA00005417"/>
    </source>
</evidence>
<evidence type="ECO:0000256" key="9">
    <source>
        <dbReference type="RuleBase" id="RU365094"/>
    </source>
</evidence>
<evidence type="ECO:0000256" key="5">
    <source>
        <dbReference type="ARBA" id="ARBA00022741"/>
    </source>
</evidence>
<dbReference type="InterPro" id="IPR003439">
    <property type="entry name" value="ABC_transporter-like_ATP-bd"/>
</dbReference>
<name>A0A1G1VTJ6_9BACT</name>
<gene>
    <name evidence="9" type="primary">ftsE</name>
    <name evidence="12" type="ORF">A2786_04050</name>
</gene>
<evidence type="ECO:0000256" key="6">
    <source>
        <dbReference type="ARBA" id="ARBA00022840"/>
    </source>
</evidence>
<dbReference type="SMART" id="SM00382">
    <property type="entry name" value="AAA"/>
    <property type="match status" value="1"/>
</dbReference>
<sequence length="258" mass="28850">MIVFENITKAFPNRTVALEDVTFTIDKGEFVFFIGPSGAGKTTILRLLLSEIKPTSGIVRIEGEDISLLKKNKLPALRRQIGAIFQDYKLLEDHTVKENVAMVSEMLKRTNEEIATQVEEILATVGLKEKADLFPTQLSGGELQRTAIARALTTNPKILFADEPTGNLDPISGWEIIKLLQKINQAGTTVMVATHSEEIVNALKKRIIELEKGRIVRDTKEAKTHKEKTGEKKTEDDSKEDKHKEETQETKAGKAREE</sequence>
<keyword evidence="3 9" id="KW-1003">Cell membrane</keyword>
<keyword evidence="4 9" id="KW-0132">Cell division</keyword>
<feature type="region of interest" description="Disordered" evidence="10">
    <location>
        <begin position="216"/>
        <end position="258"/>
    </location>
</feature>
<dbReference type="InterPro" id="IPR027417">
    <property type="entry name" value="P-loop_NTPase"/>
</dbReference>
<dbReference type="Proteomes" id="UP000179233">
    <property type="component" value="Unassembled WGS sequence"/>
</dbReference>
<keyword evidence="5 9" id="KW-0547">Nucleotide-binding</keyword>
<dbReference type="NCBIfam" id="TIGR02673">
    <property type="entry name" value="FtsE"/>
    <property type="match status" value="1"/>
</dbReference>
<dbReference type="PROSITE" id="PS50893">
    <property type="entry name" value="ABC_TRANSPORTER_2"/>
    <property type="match status" value="1"/>
</dbReference>
<dbReference type="Pfam" id="PF00005">
    <property type="entry name" value="ABC_tran"/>
    <property type="match status" value="1"/>
</dbReference>
<keyword evidence="8 9" id="KW-0131">Cell cycle</keyword>
<evidence type="ECO:0000256" key="7">
    <source>
        <dbReference type="ARBA" id="ARBA00023136"/>
    </source>
</evidence>
<keyword evidence="6 9" id="KW-0067">ATP-binding</keyword>
<reference evidence="12 13" key="1">
    <citation type="journal article" date="2016" name="Nat. Commun.">
        <title>Thousands of microbial genomes shed light on interconnected biogeochemical processes in an aquifer system.</title>
        <authorList>
            <person name="Anantharaman K."/>
            <person name="Brown C.T."/>
            <person name="Hug L.A."/>
            <person name="Sharon I."/>
            <person name="Castelle C.J."/>
            <person name="Probst A.J."/>
            <person name="Thomas B.C."/>
            <person name="Singh A."/>
            <person name="Wilkins M.J."/>
            <person name="Karaoz U."/>
            <person name="Brodie E.L."/>
            <person name="Williams K.H."/>
            <person name="Hubbard S.S."/>
            <person name="Banfield J.F."/>
        </authorList>
    </citation>
    <scope>NUCLEOTIDE SEQUENCE [LARGE SCALE GENOMIC DNA]</scope>
</reference>
<feature type="domain" description="ABC transporter" evidence="11">
    <location>
        <begin position="2"/>
        <end position="237"/>
    </location>
</feature>
<evidence type="ECO:0000313" key="13">
    <source>
        <dbReference type="Proteomes" id="UP000179233"/>
    </source>
</evidence>
<evidence type="ECO:0000259" key="11">
    <source>
        <dbReference type="PROSITE" id="PS50893"/>
    </source>
</evidence>
<dbReference type="GO" id="GO:0051301">
    <property type="term" value="P:cell division"/>
    <property type="evidence" value="ECO:0007669"/>
    <property type="project" value="UniProtKB-UniRule"/>
</dbReference>
<dbReference type="PANTHER" id="PTHR24220:SF470">
    <property type="entry name" value="CELL DIVISION ATP-BINDING PROTEIN FTSE"/>
    <property type="match status" value="1"/>
</dbReference>
<evidence type="ECO:0000256" key="2">
    <source>
        <dbReference type="ARBA" id="ARBA00020019"/>
    </source>
</evidence>
<proteinExistence type="inferred from homology"/>
<evidence type="ECO:0000313" key="12">
    <source>
        <dbReference type="EMBL" id="OGY18644.1"/>
    </source>
</evidence>
<dbReference type="EMBL" id="MHCJ01000003">
    <property type="protein sequence ID" value="OGY18644.1"/>
    <property type="molecule type" value="Genomic_DNA"/>
</dbReference>
<dbReference type="Gene3D" id="3.40.50.300">
    <property type="entry name" value="P-loop containing nucleotide triphosphate hydrolases"/>
    <property type="match status" value="1"/>
</dbReference>
<dbReference type="FunFam" id="3.40.50.300:FF:000056">
    <property type="entry name" value="Cell division ATP-binding protein FtsE"/>
    <property type="match status" value="1"/>
</dbReference>
<dbReference type="InterPro" id="IPR003593">
    <property type="entry name" value="AAA+_ATPase"/>
</dbReference>
<evidence type="ECO:0000256" key="4">
    <source>
        <dbReference type="ARBA" id="ARBA00022618"/>
    </source>
</evidence>
<dbReference type="GO" id="GO:0016887">
    <property type="term" value="F:ATP hydrolysis activity"/>
    <property type="evidence" value="ECO:0007669"/>
    <property type="project" value="InterPro"/>
</dbReference>
<accession>A0A1G1VTJ6</accession>
<comment type="similarity">
    <text evidence="1 9">Belongs to the ABC transporter superfamily.</text>
</comment>
<comment type="subcellular location">
    <subcellularLocation>
        <location evidence="9">Cell membrane</location>
        <topology evidence="9">Peripheral membrane protein</topology>
        <orientation evidence="9">Cytoplasmic side</orientation>
    </subcellularLocation>
</comment>
<keyword evidence="7 9" id="KW-0472">Membrane</keyword>
<organism evidence="12 13">
    <name type="scientific">Candidatus Chisholmbacteria bacterium RIFCSPHIGHO2_01_FULL_52_32</name>
    <dbReference type="NCBI Taxonomy" id="1797591"/>
    <lineage>
        <taxon>Bacteria</taxon>
        <taxon>Candidatus Chisholmiibacteriota</taxon>
    </lineage>
</organism>
<comment type="caution">
    <text evidence="12">The sequence shown here is derived from an EMBL/GenBank/DDBJ whole genome shotgun (WGS) entry which is preliminary data.</text>
</comment>
<dbReference type="InterPro" id="IPR005286">
    <property type="entry name" value="Cell_div_FtsE"/>
</dbReference>
<dbReference type="SUPFAM" id="SSF52540">
    <property type="entry name" value="P-loop containing nucleoside triphosphate hydrolases"/>
    <property type="match status" value="1"/>
</dbReference>
<dbReference type="GO" id="GO:0005886">
    <property type="term" value="C:plasma membrane"/>
    <property type="evidence" value="ECO:0007669"/>
    <property type="project" value="UniProtKB-SubCell"/>
</dbReference>
<dbReference type="GO" id="GO:0022857">
    <property type="term" value="F:transmembrane transporter activity"/>
    <property type="evidence" value="ECO:0007669"/>
    <property type="project" value="TreeGrafter"/>
</dbReference>
<evidence type="ECO:0000256" key="10">
    <source>
        <dbReference type="SAM" id="MobiDB-lite"/>
    </source>
</evidence>
<dbReference type="InterPro" id="IPR015854">
    <property type="entry name" value="ABC_transpr_LolD-like"/>
</dbReference>
<dbReference type="GO" id="GO:0005524">
    <property type="term" value="F:ATP binding"/>
    <property type="evidence" value="ECO:0007669"/>
    <property type="project" value="UniProtKB-UniRule"/>
</dbReference>
<evidence type="ECO:0000256" key="8">
    <source>
        <dbReference type="ARBA" id="ARBA00023306"/>
    </source>
</evidence>
<comment type="subunit">
    <text evidence="9">Homodimer. Forms a membrane-associated complex with FtsX.</text>
</comment>
<protein>
    <recommendedName>
        <fullName evidence="2 9">Cell division ATP-binding protein FtsE</fullName>
    </recommendedName>
</protein>
<dbReference type="PANTHER" id="PTHR24220">
    <property type="entry name" value="IMPORT ATP-BINDING PROTEIN"/>
    <property type="match status" value="1"/>
</dbReference>
<comment type="function">
    <text evidence="9">Part of the ABC transporter FtsEX involved in cellular division.</text>
</comment>
<evidence type="ECO:0000256" key="3">
    <source>
        <dbReference type="ARBA" id="ARBA00022475"/>
    </source>
</evidence>
<dbReference type="AlphaFoldDB" id="A0A1G1VTJ6"/>